<dbReference type="InterPro" id="IPR045584">
    <property type="entry name" value="Pilin-like"/>
</dbReference>
<feature type="signal peptide" evidence="3">
    <location>
        <begin position="1"/>
        <end position="30"/>
    </location>
</feature>
<dbReference type="Gene3D" id="1.20.5.170">
    <property type="match status" value="1"/>
</dbReference>
<dbReference type="Gene3D" id="2.150.10.10">
    <property type="entry name" value="Serralysin-like metalloprotease, C-terminal"/>
    <property type="match status" value="3"/>
</dbReference>
<evidence type="ECO:0000313" key="7">
    <source>
        <dbReference type="Proteomes" id="UP000177515"/>
    </source>
</evidence>
<name>A0ABM6F343_9BURK</name>
<dbReference type="SUPFAM" id="SSF54523">
    <property type="entry name" value="Pili subunits"/>
    <property type="match status" value="1"/>
</dbReference>
<organism evidence="6 7">
    <name type="scientific">Cupriavidus malaysiensis</name>
    <dbReference type="NCBI Taxonomy" id="367825"/>
    <lineage>
        <taxon>Bacteria</taxon>
        <taxon>Pseudomonadati</taxon>
        <taxon>Pseudomonadota</taxon>
        <taxon>Betaproteobacteria</taxon>
        <taxon>Burkholderiales</taxon>
        <taxon>Burkholderiaceae</taxon>
        <taxon>Cupriavidus</taxon>
    </lineage>
</organism>
<dbReference type="InterPro" id="IPR011049">
    <property type="entry name" value="Serralysin-like_metalloprot_C"/>
</dbReference>
<dbReference type="RefSeq" id="WP_071068835.1">
    <property type="nucleotide sequence ID" value="NZ_CP017754.1"/>
</dbReference>
<protein>
    <submittedName>
        <fullName evidence="6">Surface-exposed protein</fullName>
    </submittedName>
</protein>
<feature type="domain" description="Trimeric autotransporter adhesin YadA-like head" evidence="4">
    <location>
        <begin position="122"/>
        <end position="148"/>
    </location>
</feature>
<reference evidence="6 7" key="1">
    <citation type="submission" date="2016-10" db="EMBL/GenBank/DDBJ databases">
        <title>Complete genome sequences of three Cupriavidus strains isolated from various Malaysian environments.</title>
        <authorList>
            <person name="Abdullah A.A.-A."/>
            <person name="Shafie N.A.H."/>
            <person name="Lau N.S."/>
        </authorList>
    </citation>
    <scope>NUCLEOTIDE SEQUENCE [LARGE SCALE GENOMIC DNA]</scope>
    <source>
        <strain evidence="6 7">USMAA1020</strain>
    </source>
</reference>
<dbReference type="Pfam" id="PF05658">
    <property type="entry name" value="YadA_head"/>
    <property type="match status" value="4"/>
</dbReference>
<evidence type="ECO:0000256" key="2">
    <source>
        <dbReference type="ARBA" id="ARBA00022927"/>
    </source>
</evidence>
<feature type="domain" description="Trimeric autotransporter adhesin YadA-like stalk" evidence="5">
    <location>
        <begin position="330"/>
        <end position="371"/>
    </location>
</feature>
<dbReference type="InterPro" id="IPR008640">
    <property type="entry name" value="Adhesin_Head_dom"/>
</dbReference>
<accession>A0ABM6F343</accession>
<dbReference type="Gene3D" id="3.30.1300.30">
    <property type="entry name" value="GSPII I/J protein-like"/>
    <property type="match status" value="1"/>
</dbReference>
<proteinExistence type="predicted"/>
<dbReference type="Gene3D" id="6.10.250.2040">
    <property type="match status" value="1"/>
</dbReference>
<keyword evidence="1" id="KW-0813">Transport</keyword>
<feature type="chain" id="PRO_5047243716" evidence="3">
    <location>
        <begin position="31"/>
        <end position="729"/>
    </location>
</feature>
<evidence type="ECO:0000256" key="1">
    <source>
        <dbReference type="ARBA" id="ARBA00022448"/>
    </source>
</evidence>
<dbReference type="EMBL" id="CP017754">
    <property type="protein sequence ID" value="AOZ05790.1"/>
    <property type="molecule type" value="Genomic_DNA"/>
</dbReference>
<sequence length="729" mass="69937">MMFAFSPSTLRRTSLALAALTLFASISAQAQVAQGTGASADSSSVALGNSSTAANSSVAAGANSTATGIFSTSVGTSSQATAQDSTAVGYQSNASATGATALGDGAAASGVNGFAGGSGASASGSNSVSVGTNAVGAADYSISFGDGANVAAGSTNGIAVGQSSGVFAVGGISVGTSAMVYGLYGIAAGANSRATGAYSVSLGYQANASQDYSVALGNGSTTYSVTGTSGMTIRGTGYTFAGATPTGTISVGTVGGERTITNVAAGQVNANSTDAVNGSQLYAATQAIEALTSASSLVAQPGGTNGTITVGASTGGTTVDLTGTSGARTLTGVAAGSVSSTSTDAVNGSQLNATNQNVSTLSSQVSTNTSAIASNTSAITSINTNLSNGTVGLVQQTGGAPGNGTITVGASTGGTTVDISGTSGARTLTGVAAGTGSTDAVNVGQLTAALANVTSATSNAVSYDSSAKTSVTLGGVGATTPVIFTNVAPGALTATSTNAVNGSQLFATNQAVSSLGTRVTALEAAEGTSSGVSAAYVQQQVAAAVSSANTYTDQQSAAAVTSANGYTDQAIAKIPTTGSGSGDATTVLQSANTYTDQQTAQTLSQSKTYTDQQAAQTLSQSKSYTDQQVGALSNSVDQRFDAVNRGMNDLSNRIDGVGAMSAAAASAMYNPDSAHDTQAAIGVANFRGQFGYSVKVFHRFGPNAVVNLNVGGATGAAGVAVGGGVNIGF</sequence>
<feature type="domain" description="Trimeric autotransporter adhesin YadA-like head" evidence="4">
    <location>
        <begin position="194"/>
        <end position="220"/>
    </location>
</feature>
<keyword evidence="3" id="KW-0732">Signal</keyword>
<dbReference type="Proteomes" id="UP000177515">
    <property type="component" value="Chromosome 1"/>
</dbReference>
<feature type="domain" description="Trimeric autotransporter adhesin YadA-like stalk" evidence="5">
    <location>
        <begin position="428"/>
        <end position="465"/>
    </location>
</feature>
<feature type="domain" description="Trimeric autotransporter adhesin YadA-like stalk" evidence="5">
    <location>
        <begin position="260"/>
        <end position="299"/>
    </location>
</feature>
<evidence type="ECO:0000313" key="6">
    <source>
        <dbReference type="EMBL" id="AOZ05790.1"/>
    </source>
</evidence>
<feature type="domain" description="Trimeric autotransporter adhesin YadA-like head" evidence="4">
    <location>
        <begin position="80"/>
        <end position="106"/>
    </location>
</feature>
<evidence type="ECO:0000259" key="5">
    <source>
        <dbReference type="Pfam" id="PF05662"/>
    </source>
</evidence>
<dbReference type="SUPFAM" id="SSF101967">
    <property type="entry name" value="Adhesin YadA, collagen-binding domain"/>
    <property type="match status" value="4"/>
</dbReference>
<keyword evidence="7" id="KW-1185">Reference proteome</keyword>
<dbReference type="InterPro" id="IPR008635">
    <property type="entry name" value="Coiled_stalk_dom"/>
</dbReference>
<keyword evidence="2" id="KW-0653">Protein transport</keyword>
<dbReference type="Pfam" id="PF05662">
    <property type="entry name" value="YadA_stalk"/>
    <property type="match status" value="4"/>
</dbReference>
<feature type="domain" description="Trimeric autotransporter adhesin YadA-like stalk" evidence="5">
    <location>
        <begin position="485"/>
        <end position="524"/>
    </location>
</feature>
<evidence type="ECO:0000256" key="3">
    <source>
        <dbReference type="SAM" id="SignalP"/>
    </source>
</evidence>
<feature type="domain" description="Trimeric autotransporter adhesin YadA-like head" evidence="4">
    <location>
        <begin position="56"/>
        <end position="78"/>
    </location>
</feature>
<evidence type="ECO:0000259" key="4">
    <source>
        <dbReference type="Pfam" id="PF05658"/>
    </source>
</evidence>
<gene>
    <name evidence="6" type="ORF">BKK80_08190</name>
</gene>